<keyword evidence="6" id="KW-0808">Transferase</keyword>
<dbReference type="EMBL" id="MNAD01000899">
    <property type="protein sequence ID" value="OJT09553.1"/>
    <property type="molecule type" value="Genomic_DNA"/>
</dbReference>
<keyword evidence="3" id="KW-0067">ATP-binding</keyword>
<keyword evidence="6" id="KW-0418">Kinase</keyword>
<proteinExistence type="predicted"/>
<feature type="domain" description="Protein kinase" evidence="5">
    <location>
        <begin position="20"/>
        <end position="337"/>
    </location>
</feature>
<dbReference type="PROSITE" id="PS00108">
    <property type="entry name" value="PROTEIN_KINASE_ST"/>
    <property type="match status" value="1"/>
</dbReference>
<evidence type="ECO:0000259" key="5">
    <source>
        <dbReference type="PROSITE" id="PS50011"/>
    </source>
</evidence>
<accession>A0A1M2VPP2</accession>
<keyword evidence="1" id="KW-0723">Serine/threonine-protein kinase</keyword>
<gene>
    <name evidence="6" type="ORF">TRAPUB_13930</name>
</gene>
<evidence type="ECO:0000256" key="3">
    <source>
        <dbReference type="ARBA" id="ARBA00022840"/>
    </source>
</evidence>
<dbReference type="InterPro" id="IPR008271">
    <property type="entry name" value="Ser/Thr_kinase_AS"/>
</dbReference>
<dbReference type="SMART" id="SM00220">
    <property type="entry name" value="S_TKc"/>
    <property type="match status" value="1"/>
</dbReference>
<feature type="region of interest" description="Disordered" evidence="4">
    <location>
        <begin position="255"/>
        <end position="286"/>
    </location>
</feature>
<dbReference type="STRING" id="154538.A0A1M2VPP2"/>
<evidence type="ECO:0000256" key="2">
    <source>
        <dbReference type="ARBA" id="ARBA00022741"/>
    </source>
</evidence>
<dbReference type="AlphaFoldDB" id="A0A1M2VPP2"/>
<dbReference type="Gene3D" id="1.10.510.10">
    <property type="entry name" value="Transferase(Phosphotransferase) domain 1"/>
    <property type="match status" value="1"/>
</dbReference>
<organism evidence="6 7">
    <name type="scientific">Trametes pubescens</name>
    <name type="common">White-rot fungus</name>
    <dbReference type="NCBI Taxonomy" id="154538"/>
    <lineage>
        <taxon>Eukaryota</taxon>
        <taxon>Fungi</taxon>
        <taxon>Dikarya</taxon>
        <taxon>Basidiomycota</taxon>
        <taxon>Agaricomycotina</taxon>
        <taxon>Agaricomycetes</taxon>
        <taxon>Polyporales</taxon>
        <taxon>Polyporaceae</taxon>
        <taxon>Trametes</taxon>
    </lineage>
</organism>
<dbReference type="Gene3D" id="3.30.200.20">
    <property type="entry name" value="Phosphorylase Kinase, domain 1"/>
    <property type="match status" value="1"/>
</dbReference>
<keyword evidence="2" id="KW-0547">Nucleotide-binding</keyword>
<dbReference type="InterPro" id="IPR011009">
    <property type="entry name" value="Kinase-like_dom_sf"/>
</dbReference>
<dbReference type="GO" id="GO:0004674">
    <property type="term" value="F:protein serine/threonine kinase activity"/>
    <property type="evidence" value="ECO:0007669"/>
    <property type="project" value="UniProtKB-KW"/>
</dbReference>
<protein>
    <submittedName>
        <fullName evidence="6">Cyclin-dependent kinase 2</fullName>
    </submittedName>
</protein>
<reference evidence="6 7" key="1">
    <citation type="submission" date="2016-10" db="EMBL/GenBank/DDBJ databases">
        <title>Genome sequence of the basidiomycete white-rot fungus Trametes pubescens.</title>
        <authorList>
            <person name="Makela M.R."/>
            <person name="Granchi Z."/>
            <person name="Peng M."/>
            <person name="De Vries R.P."/>
            <person name="Grigoriev I."/>
            <person name="Riley R."/>
            <person name="Hilden K."/>
        </authorList>
    </citation>
    <scope>NUCLEOTIDE SEQUENCE [LARGE SCALE GENOMIC DNA]</scope>
    <source>
        <strain evidence="6 7">FBCC735</strain>
    </source>
</reference>
<dbReference type="Proteomes" id="UP000184267">
    <property type="component" value="Unassembled WGS sequence"/>
</dbReference>
<sequence length="337" mass="37568">MNMEDSGESRWPPLNELFDVDAFETIAATMVSKVTLGYFRDLAQINPVAIKSAHNHREFVKQPHDIGKELRILMSLSHVNIIEVLGYTHEEDTSTLYFWMPLVSFQLYDVLCNPHLSPYELNVDNKTWTPSASSSASFLVILKSIMYQTLSALAHVHSANIAHRDIKPGNILLTADGCVKLIDFGVAWAETVNARDLWAEPPGHMCFEVATGPYRAPELLFGANRYDASATDLWSLGAVMAEFFTPLRLQCAYDDDDEDSDEHDAQPDTGAPPAKQPFIIPKALDPSHPDVEWERDSLYDASKGAIGHAFSIFKVHGTPNEDTWPVRTGVPRRVTTA</sequence>
<evidence type="ECO:0000313" key="7">
    <source>
        <dbReference type="Proteomes" id="UP000184267"/>
    </source>
</evidence>
<dbReference type="OMA" id="AREPHDI"/>
<keyword evidence="7" id="KW-1185">Reference proteome</keyword>
<dbReference type="InterPro" id="IPR050117">
    <property type="entry name" value="MAPK"/>
</dbReference>
<dbReference type="OrthoDB" id="413582at2759"/>
<dbReference type="PANTHER" id="PTHR24055">
    <property type="entry name" value="MITOGEN-ACTIVATED PROTEIN KINASE"/>
    <property type="match status" value="1"/>
</dbReference>
<dbReference type="GO" id="GO:0005524">
    <property type="term" value="F:ATP binding"/>
    <property type="evidence" value="ECO:0007669"/>
    <property type="project" value="UniProtKB-KW"/>
</dbReference>
<dbReference type="InterPro" id="IPR000719">
    <property type="entry name" value="Prot_kinase_dom"/>
</dbReference>
<comment type="caution">
    <text evidence="6">The sequence shown here is derived from an EMBL/GenBank/DDBJ whole genome shotgun (WGS) entry which is preliminary data.</text>
</comment>
<dbReference type="PROSITE" id="PS50011">
    <property type="entry name" value="PROTEIN_KINASE_DOM"/>
    <property type="match status" value="1"/>
</dbReference>
<dbReference type="Pfam" id="PF00069">
    <property type="entry name" value="Pkinase"/>
    <property type="match status" value="1"/>
</dbReference>
<name>A0A1M2VPP2_TRAPU</name>
<evidence type="ECO:0000256" key="1">
    <source>
        <dbReference type="ARBA" id="ARBA00022527"/>
    </source>
</evidence>
<evidence type="ECO:0000313" key="6">
    <source>
        <dbReference type="EMBL" id="OJT09553.1"/>
    </source>
</evidence>
<evidence type="ECO:0000256" key="4">
    <source>
        <dbReference type="SAM" id="MobiDB-lite"/>
    </source>
</evidence>
<dbReference type="SUPFAM" id="SSF56112">
    <property type="entry name" value="Protein kinase-like (PK-like)"/>
    <property type="match status" value="1"/>
</dbReference>